<dbReference type="Proteomes" id="UP000076770">
    <property type="component" value="Chromosome i"/>
</dbReference>
<reference evidence="14 15" key="1">
    <citation type="journal article" date="2015" name="Genome Announc.">
        <title>Complete Genome Sequence of Sulfolobus solfataricus Strain 98/2 and Evolved Derivatives.</title>
        <authorList>
            <person name="McCarthy S."/>
            <person name="Gradnigo J."/>
            <person name="Johnson T."/>
            <person name="Payne S."/>
            <person name="Lipzen A."/>
            <person name="Martin J."/>
            <person name="Schackwitz W."/>
            <person name="Moriyama E."/>
            <person name="Blum P."/>
        </authorList>
    </citation>
    <scope>NUCLEOTIDE SEQUENCE [LARGE SCALE GENOMIC DNA]</scope>
    <source>
        <strain evidence="14">98/2 SULC</strain>
        <strain evidence="2">SARC-B</strain>
        <strain evidence="3">SARC-C</strain>
        <strain evidence="4 16">SULA</strain>
        <strain evidence="15">SULB</strain>
    </source>
</reference>
<evidence type="ECO:0000313" key="23">
    <source>
        <dbReference type="Proteomes" id="UP000278715"/>
    </source>
</evidence>
<dbReference type="EMBL" id="CP033239">
    <property type="protein sequence ID" value="AZF77886.1"/>
    <property type="molecule type" value="Genomic_DNA"/>
</dbReference>
<dbReference type="Proteomes" id="UP000033106">
    <property type="component" value="Chromosome"/>
</dbReference>
<evidence type="ECO:0000313" key="18">
    <source>
        <dbReference type="Proteomes" id="UP000267993"/>
    </source>
</evidence>
<evidence type="ECO:0000313" key="25">
    <source>
        <dbReference type="Proteomes" id="UP000594632"/>
    </source>
</evidence>
<evidence type="ECO:0000259" key="1">
    <source>
        <dbReference type="Pfam" id="PF12172"/>
    </source>
</evidence>
<dbReference type="Proteomes" id="UP000269431">
    <property type="component" value="Chromosome"/>
</dbReference>
<sequence>MIYVCKNCGYSFWVKRARCPRCYSTEFNIKDNIREGELLTSWKLSATPEGFEDKYWLCLVKVDNVKVFCRSLSEPKNKMVLKENGLCEPLA</sequence>
<dbReference type="EMBL" id="CP033238">
    <property type="protein sequence ID" value="AZF75277.1"/>
    <property type="molecule type" value="Genomic_DNA"/>
</dbReference>
<gene>
    <name evidence="12" type="ORF">HFC64_08810</name>
    <name evidence="13" type="ORF">SSOP1_2819</name>
    <name evidence="4" type="ORF">SULA_0500</name>
    <name evidence="2" type="ORF">SULB_0502</name>
    <name evidence="3" type="ORF">SULC_0500</name>
    <name evidence="5" type="ORF">SULG_02570</name>
    <name evidence="6" type="ORF">SULH_02570</name>
    <name evidence="7" type="ORF">SULI_02570</name>
    <name evidence="8" type="ORF">SULM_02570</name>
    <name evidence="9" type="ORF">SULN_02570</name>
    <name evidence="10" type="ORF">SULO_02580</name>
    <name evidence="11" type="ORF">SULZ_02545</name>
</gene>
<dbReference type="EMBL" id="CP011055">
    <property type="protein sequence ID" value="AKA72904.1"/>
    <property type="molecule type" value="Genomic_DNA"/>
</dbReference>
<evidence type="ECO:0000313" key="6">
    <source>
        <dbReference type="EMBL" id="AZF70035.1"/>
    </source>
</evidence>
<dbReference type="GeneID" id="24780379"/>
<dbReference type="SUPFAM" id="SSF50249">
    <property type="entry name" value="Nucleic acid-binding proteins"/>
    <property type="match status" value="1"/>
</dbReference>
<evidence type="ECO:0000313" key="2">
    <source>
        <dbReference type="EMBL" id="AKA72904.1"/>
    </source>
</evidence>
<dbReference type="Proteomes" id="UP000267993">
    <property type="component" value="Chromosome"/>
</dbReference>
<protein>
    <recommendedName>
        <fullName evidence="1">ChsH2 rubredoxin-like zinc ribbon domain-containing protein</fullName>
    </recommendedName>
</protein>
<evidence type="ECO:0000313" key="7">
    <source>
        <dbReference type="EMBL" id="AZF72655.1"/>
    </source>
</evidence>
<dbReference type="Proteomes" id="UP000033085">
    <property type="component" value="Chromosome"/>
</dbReference>
<evidence type="ECO:0000313" key="11">
    <source>
        <dbReference type="EMBL" id="AZF83098.1"/>
    </source>
</evidence>
<reference evidence="17" key="2">
    <citation type="submission" date="2016-04" db="EMBL/GenBank/DDBJ databases">
        <authorList>
            <person name="Shah S.A."/>
            <person name="Garrett R.A."/>
        </authorList>
    </citation>
    <scope>NUCLEOTIDE SEQUENCE [LARGE SCALE GENOMIC DNA]</scope>
    <source>
        <strain evidence="17">ATCC 35091 / DSM 1616 / JCM 8930 / NBRC 15331 / P1</strain>
    </source>
</reference>
<dbReference type="EMBL" id="CP033235">
    <property type="protein sequence ID" value="AZF67415.1"/>
    <property type="molecule type" value="Genomic_DNA"/>
</dbReference>
<dbReference type="PATRIC" id="fig|2287.6.peg.519"/>
<evidence type="ECO:0000313" key="5">
    <source>
        <dbReference type="EMBL" id="AZF67415.1"/>
    </source>
</evidence>
<dbReference type="EMBL" id="CP011057">
    <property type="protein sequence ID" value="AKA78296.1"/>
    <property type="molecule type" value="Genomic_DNA"/>
</dbReference>
<evidence type="ECO:0000313" key="12">
    <source>
        <dbReference type="EMBL" id="QPG49902.1"/>
    </source>
</evidence>
<dbReference type="Proteomes" id="UP000275843">
    <property type="component" value="Chromosome"/>
</dbReference>
<accession>A0A0E3GW18</accession>
<evidence type="ECO:0000313" key="3">
    <source>
        <dbReference type="EMBL" id="AKA75603.1"/>
    </source>
</evidence>
<dbReference type="EMBL" id="CP050869">
    <property type="protein sequence ID" value="QPG49902.1"/>
    <property type="molecule type" value="Genomic_DNA"/>
</dbReference>
<dbReference type="Proteomes" id="UP000033057">
    <property type="component" value="Chromosome"/>
</dbReference>
<evidence type="ECO:0000313" key="24">
    <source>
        <dbReference type="Proteomes" id="UP000282269"/>
    </source>
</evidence>
<evidence type="ECO:0000313" key="16">
    <source>
        <dbReference type="Proteomes" id="UP000033106"/>
    </source>
</evidence>
<dbReference type="EMBL" id="CP033240">
    <property type="protein sequence ID" value="AZF80492.1"/>
    <property type="molecule type" value="Genomic_DNA"/>
</dbReference>
<dbReference type="KEGG" id="ssol:SULB_0502"/>
<evidence type="ECO:0000313" key="21">
    <source>
        <dbReference type="Proteomes" id="UP000273443"/>
    </source>
</evidence>
<dbReference type="Proteomes" id="UP000273443">
    <property type="component" value="Chromosome"/>
</dbReference>
<dbReference type="OrthoDB" id="35302at2157"/>
<evidence type="ECO:0000313" key="14">
    <source>
        <dbReference type="Proteomes" id="UP000033057"/>
    </source>
</evidence>
<dbReference type="RefSeq" id="WP_009988621.1">
    <property type="nucleotide sequence ID" value="NZ_CP011055.2"/>
</dbReference>
<evidence type="ECO:0000313" key="22">
    <source>
        <dbReference type="Proteomes" id="UP000275843"/>
    </source>
</evidence>
<dbReference type="KEGG" id="ssof:SULC_0500"/>
<dbReference type="Proteomes" id="UP000282269">
    <property type="component" value="Chromosome"/>
</dbReference>
<evidence type="ECO:0000313" key="20">
    <source>
        <dbReference type="Proteomes" id="UP000273194"/>
    </source>
</evidence>
<proteinExistence type="predicted"/>
<reference evidence="13" key="3">
    <citation type="submission" date="2016-04" db="EMBL/GenBank/DDBJ databases">
        <authorList>
            <person name="Evans L.H."/>
            <person name="Alamgir A."/>
            <person name="Owens N."/>
            <person name="Weber N.D."/>
            <person name="Virtaneva K."/>
            <person name="Barbian K."/>
            <person name="Babar A."/>
            <person name="Rosenke K."/>
        </authorList>
    </citation>
    <scope>NUCLEOTIDE SEQUENCE</scope>
    <source>
        <strain evidence="13">P1</strain>
    </source>
</reference>
<reference evidence="4" key="5">
    <citation type="submission" date="2018-10" db="EMBL/GenBank/DDBJ databases">
        <authorList>
            <person name="McCarthy S."/>
            <person name="Gradnigo J."/>
            <person name="Johnson T."/>
            <person name="Payne S."/>
            <person name="Lipzen A."/>
            <person name="Schackwitz W."/>
            <person name="Martin J."/>
            <person name="Moriyama E."/>
            <person name="Blum P."/>
        </authorList>
    </citation>
    <scope>NUCLEOTIDE SEQUENCE</scope>
    <source>
        <strain evidence="2">SARC-B</strain>
        <strain evidence="3">SARC-C</strain>
        <strain evidence="4">SULA</strain>
    </source>
</reference>
<dbReference type="InterPro" id="IPR022002">
    <property type="entry name" value="ChsH2_Znr"/>
</dbReference>
<dbReference type="Proteomes" id="UP000273194">
    <property type="component" value="Chromosome"/>
</dbReference>
<dbReference type="AlphaFoldDB" id="A0A0E3GW18"/>
<dbReference type="EMBL" id="CP011056">
    <property type="protein sequence ID" value="AKA75603.1"/>
    <property type="molecule type" value="Genomic_DNA"/>
</dbReference>
<dbReference type="KEGG" id="ssoa:SULA_0500"/>
<dbReference type="Pfam" id="PF12172">
    <property type="entry name" value="zf-ChsH2"/>
    <property type="match status" value="1"/>
</dbReference>
<evidence type="ECO:0000313" key="13">
    <source>
        <dbReference type="EMBL" id="SAI86373.1"/>
    </source>
</evidence>
<evidence type="ECO:0000313" key="17">
    <source>
        <dbReference type="Proteomes" id="UP000076770"/>
    </source>
</evidence>
<evidence type="ECO:0000313" key="4">
    <source>
        <dbReference type="EMBL" id="AKA78296.1"/>
    </source>
</evidence>
<evidence type="ECO:0000313" key="15">
    <source>
        <dbReference type="Proteomes" id="UP000033085"/>
    </source>
</evidence>
<dbReference type="GeneID" id="44128424"/>
<evidence type="ECO:0000313" key="9">
    <source>
        <dbReference type="EMBL" id="AZF77886.1"/>
    </source>
</evidence>
<dbReference type="EMBL" id="CP033241">
    <property type="protein sequence ID" value="AZF83098.1"/>
    <property type="molecule type" value="Genomic_DNA"/>
</dbReference>
<dbReference type="EMBL" id="CP033236">
    <property type="protein sequence ID" value="AZF70035.1"/>
    <property type="molecule type" value="Genomic_DNA"/>
</dbReference>
<reference evidence="18 19" key="4">
    <citation type="journal article" date="2018" name="Proc. Natl. Acad. Sci. U.S.A.">
        <title>Nonmutational mechanism of inheritance in the Archaeon Sulfolobus solfataricus.</title>
        <authorList>
            <person name="Payne S."/>
            <person name="McCarthy S."/>
            <person name="Johnson T."/>
            <person name="North E."/>
            <person name="Blum P."/>
        </authorList>
    </citation>
    <scope>NUCLEOTIDE SEQUENCE [LARGE SCALE GENOMIC DNA]</scope>
    <source>
        <strain evidence="6 18">SARC-H</strain>
        <strain evidence="7 22">SARC-I</strain>
        <strain evidence="9 23">SARC-N</strain>
        <strain evidence="10 24">SARC-O</strain>
        <strain evidence="11 19">SUL120</strain>
        <strain evidence="5 20">SULG</strain>
        <strain evidence="8 21">SULM</strain>
    </source>
</reference>
<dbReference type="Proteomes" id="UP000594632">
    <property type="component" value="Chromosome"/>
</dbReference>
<dbReference type="EMBL" id="CP033237">
    <property type="protein sequence ID" value="AZF72655.1"/>
    <property type="molecule type" value="Genomic_DNA"/>
</dbReference>
<name>A0A0E3GW18_SACSO</name>
<evidence type="ECO:0000313" key="10">
    <source>
        <dbReference type="EMBL" id="AZF80492.1"/>
    </source>
</evidence>
<feature type="domain" description="ChsH2 rubredoxin-like zinc ribbon" evidence="1">
    <location>
        <begin position="2"/>
        <end position="27"/>
    </location>
</feature>
<dbReference type="EMBL" id="LT549890">
    <property type="protein sequence ID" value="SAI86373.1"/>
    <property type="molecule type" value="Genomic_DNA"/>
</dbReference>
<dbReference type="Proteomes" id="UP000278715">
    <property type="component" value="Chromosome"/>
</dbReference>
<organism evidence="4 16">
    <name type="scientific">Saccharolobus solfataricus</name>
    <name type="common">Sulfolobus solfataricus</name>
    <dbReference type="NCBI Taxonomy" id="2287"/>
    <lineage>
        <taxon>Archaea</taxon>
        <taxon>Thermoproteota</taxon>
        <taxon>Thermoprotei</taxon>
        <taxon>Sulfolobales</taxon>
        <taxon>Sulfolobaceae</taxon>
        <taxon>Saccharolobus</taxon>
    </lineage>
</organism>
<dbReference type="InterPro" id="IPR012340">
    <property type="entry name" value="NA-bd_OB-fold"/>
</dbReference>
<reference evidence="12 25" key="6">
    <citation type="journal article" date="2020" name="Nat. Commun.">
        <title>The structures of two archaeal type IV pili illuminate evolutionary relationships.</title>
        <authorList>
            <person name="Wang F."/>
            <person name="Baquero D.P."/>
            <person name="Su Z."/>
            <person name="Beltran L.C."/>
            <person name="Prangishvili D."/>
            <person name="Krupovic M."/>
            <person name="Egelman E.H."/>
        </authorList>
    </citation>
    <scope>NUCLEOTIDE SEQUENCE [LARGE SCALE GENOMIC DNA]</scope>
    <source>
        <strain evidence="12 25">POZ149</strain>
    </source>
</reference>
<evidence type="ECO:0000313" key="19">
    <source>
        <dbReference type="Proteomes" id="UP000269431"/>
    </source>
</evidence>
<evidence type="ECO:0000313" key="8">
    <source>
        <dbReference type="EMBL" id="AZF75277.1"/>
    </source>
</evidence>